<accession>A0ABY6E472</accession>
<keyword evidence="2" id="KW-1185">Reference proteome</keyword>
<proteinExistence type="predicted"/>
<dbReference type="Proteomes" id="UP001061298">
    <property type="component" value="Chromosome"/>
</dbReference>
<evidence type="ECO:0000313" key="1">
    <source>
        <dbReference type="EMBL" id="UXY20606.1"/>
    </source>
</evidence>
<sequence length="76" mass="7518">MDGPGEHGLVVPALAAPVLGGAEGDTAPGDMADWCADVEGAGGAVVLSMDRLPEVLDWPFLLGSGTSRGGFVPALT</sequence>
<organism evidence="1 2">
    <name type="scientific">Streptomyces cynarae</name>
    <dbReference type="NCBI Taxonomy" id="2981134"/>
    <lineage>
        <taxon>Bacteria</taxon>
        <taxon>Bacillati</taxon>
        <taxon>Actinomycetota</taxon>
        <taxon>Actinomycetes</taxon>
        <taxon>Kitasatosporales</taxon>
        <taxon>Streptomycetaceae</taxon>
        <taxon>Streptomyces</taxon>
    </lineage>
</organism>
<protein>
    <submittedName>
        <fullName evidence="1">Uncharacterized protein</fullName>
    </submittedName>
</protein>
<gene>
    <name evidence="1" type="ORF">N8I84_19195</name>
</gene>
<evidence type="ECO:0000313" key="2">
    <source>
        <dbReference type="Proteomes" id="UP001061298"/>
    </source>
</evidence>
<dbReference type="RefSeq" id="WP_263230684.1">
    <property type="nucleotide sequence ID" value="NZ_CP106793.1"/>
</dbReference>
<dbReference type="EMBL" id="CP106793">
    <property type="protein sequence ID" value="UXY20606.1"/>
    <property type="molecule type" value="Genomic_DNA"/>
</dbReference>
<reference evidence="1" key="1">
    <citation type="submission" date="2022-10" db="EMBL/GenBank/DDBJ databases">
        <authorList>
            <person name="Mo P."/>
        </authorList>
    </citation>
    <scope>NUCLEOTIDE SEQUENCE</scope>
    <source>
        <strain evidence="1">HUAS 13-4</strain>
    </source>
</reference>
<name>A0ABY6E472_9ACTN</name>